<keyword evidence="9" id="KW-1185">Reference proteome</keyword>
<feature type="binding site" evidence="5">
    <location>
        <position position="359"/>
    </location>
    <ligand>
        <name>Zn(2+)</name>
        <dbReference type="ChEBI" id="CHEBI:29105"/>
    </ligand>
</feature>
<evidence type="ECO:0000256" key="1">
    <source>
        <dbReference type="ARBA" id="ARBA00022490"/>
    </source>
</evidence>
<dbReference type="AlphaFoldDB" id="R8BIL6"/>
<evidence type="ECO:0000256" key="4">
    <source>
        <dbReference type="ARBA" id="ARBA00022833"/>
    </source>
</evidence>
<dbReference type="InterPro" id="IPR050852">
    <property type="entry name" value="Queuine_tRNA-ribosyltrfase"/>
</dbReference>
<dbReference type="GO" id="GO:0046872">
    <property type="term" value="F:metal ion binding"/>
    <property type="evidence" value="ECO:0007669"/>
    <property type="project" value="UniProtKB-KW"/>
</dbReference>
<evidence type="ECO:0000256" key="3">
    <source>
        <dbReference type="ARBA" id="ARBA00022723"/>
    </source>
</evidence>
<dbReference type="EMBL" id="KB933177">
    <property type="protein sequence ID" value="EON99170.1"/>
    <property type="molecule type" value="Genomic_DNA"/>
</dbReference>
<evidence type="ECO:0000256" key="6">
    <source>
        <dbReference type="SAM" id="MobiDB-lite"/>
    </source>
</evidence>
<dbReference type="HAMAP" id="MF_03043">
    <property type="entry name" value="QTRT2"/>
    <property type="match status" value="1"/>
</dbReference>
<dbReference type="eggNOG" id="KOG3909">
    <property type="taxonomic scope" value="Eukaryota"/>
</dbReference>
<feature type="region of interest" description="Disordered" evidence="6">
    <location>
        <begin position="423"/>
        <end position="474"/>
    </location>
</feature>
<evidence type="ECO:0000313" key="9">
    <source>
        <dbReference type="Proteomes" id="UP000014074"/>
    </source>
</evidence>
<dbReference type="InterPro" id="IPR028592">
    <property type="entry name" value="QTRTD1"/>
</dbReference>
<feature type="domain" description="tRNA-guanine(15) transglycosylase-like" evidence="7">
    <location>
        <begin position="14"/>
        <end position="393"/>
    </location>
</feature>
<evidence type="ECO:0000259" key="7">
    <source>
        <dbReference type="Pfam" id="PF01702"/>
    </source>
</evidence>
<comment type="subcellular location">
    <subcellularLocation>
        <location evidence="5">Cytoplasm</location>
    </subcellularLocation>
</comment>
<feature type="binding site" evidence="5">
    <location>
        <position position="333"/>
    </location>
    <ligand>
        <name>Zn(2+)</name>
        <dbReference type="ChEBI" id="CHEBI:29105"/>
    </ligand>
</feature>
<feature type="compositionally biased region" description="Basic and acidic residues" evidence="6">
    <location>
        <begin position="456"/>
        <end position="474"/>
    </location>
</feature>
<proteinExistence type="inferred from homology"/>
<dbReference type="GeneID" id="19325821"/>
<dbReference type="SUPFAM" id="SSF51713">
    <property type="entry name" value="tRNA-guanine transglycosylase"/>
    <property type="match status" value="1"/>
</dbReference>
<keyword evidence="4 5" id="KW-0862">Zinc</keyword>
<comment type="similarity">
    <text evidence="5">Belongs to the queuine tRNA-ribosyltransferase family. QTRT2 subfamily.</text>
</comment>
<dbReference type="Gene3D" id="3.20.20.105">
    <property type="entry name" value="Queuine tRNA-ribosyltransferase-like"/>
    <property type="match status" value="1"/>
</dbReference>
<protein>
    <recommendedName>
        <fullName evidence="5">Queuine tRNA-ribosyltransferase accessory subunit 2</fullName>
    </recommendedName>
    <alternativeName>
        <fullName evidence="5">Queuine tRNA-ribosyltransferase domain-containing protein 1</fullName>
    </alternativeName>
</protein>
<evidence type="ECO:0000313" key="8">
    <source>
        <dbReference type="EMBL" id="EON99170.1"/>
    </source>
</evidence>
<dbReference type="PANTHER" id="PTHR46064:SF1">
    <property type="entry name" value="QUEUINE TRNA-RIBOSYLTRANSFERASE ACCESSORY SUBUNIT 2"/>
    <property type="match status" value="1"/>
</dbReference>
<dbReference type="Proteomes" id="UP000014074">
    <property type="component" value="Unassembled WGS sequence"/>
</dbReference>
<organism evidence="8 9">
    <name type="scientific">Phaeoacremonium minimum (strain UCR-PA7)</name>
    <name type="common">Esca disease fungus</name>
    <name type="synonym">Togninia minima</name>
    <dbReference type="NCBI Taxonomy" id="1286976"/>
    <lineage>
        <taxon>Eukaryota</taxon>
        <taxon>Fungi</taxon>
        <taxon>Dikarya</taxon>
        <taxon>Ascomycota</taxon>
        <taxon>Pezizomycotina</taxon>
        <taxon>Sordariomycetes</taxon>
        <taxon>Sordariomycetidae</taxon>
        <taxon>Togniniales</taxon>
        <taxon>Togniniaceae</taxon>
        <taxon>Phaeoacremonium</taxon>
    </lineage>
</organism>
<dbReference type="RefSeq" id="XP_007916021.1">
    <property type="nucleotide sequence ID" value="XM_007917830.1"/>
</dbReference>
<dbReference type="KEGG" id="tmn:UCRPA7_5283"/>
<comment type="cofactor">
    <cofactor evidence="5">
        <name>Zn(2+)</name>
        <dbReference type="ChEBI" id="CHEBI:29105"/>
    </cofactor>
    <text evidence="5">Binds 1 zinc ion per subunit.</text>
</comment>
<gene>
    <name evidence="8" type="ORF">UCRPA7_5283</name>
</gene>
<feature type="binding site" evidence="5">
    <location>
        <position position="328"/>
    </location>
    <ligand>
        <name>Zn(2+)</name>
        <dbReference type="ChEBI" id="CHEBI:29105"/>
    </ligand>
</feature>
<dbReference type="GO" id="GO:0006400">
    <property type="term" value="P:tRNA modification"/>
    <property type="evidence" value="ECO:0007669"/>
    <property type="project" value="InterPro"/>
</dbReference>
<dbReference type="PANTHER" id="PTHR46064">
    <property type="entry name" value="QUEUINE TRNA-RIBOSYLTRANSFERASE ACCESSORY SUBUNIT 2"/>
    <property type="match status" value="1"/>
</dbReference>
<name>R8BIL6_PHAM7</name>
<dbReference type="GO" id="GO:0005737">
    <property type="term" value="C:cytoplasm"/>
    <property type="evidence" value="ECO:0007669"/>
    <property type="project" value="UniProtKB-SubCell"/>
</dbReference>
<evidence type="ECO:0000256" key="2">
    <source>
        <dbReference type="ARBA" id="ARBA00022694"/>
    </source>
</evidence>
<sequence>MRFEILRSAVGDGTAARLGRLAFPQRTPIETPNFFAVTSRGVVPHITPDNVAKYGHFGGAYMALEDFNGRSQKDPKSVAPIFSTKPEPDRRLLHTFTSQSSSLVTVLGPRRIPAVKPAVGNGHNFINIFASTGFQNLTIEEYISNTKTLRPDIAIPLADIIYGATRTAQSSRAVRQAERTEDWMYEWTRAFEDDTKPSDIAVFAPTLPVPYPVQWEYLNRVSSDFIGSISGLAIYDVDIIPDLKDYPSLLPLPRLSLDLPNSPHQILRQIALGVDVILPPFINTISDAGVALAFTFPPPSSANGMLPLGDDMTSPDNEAALQPLREGCSCYACKKHHRAYLNHLLNAREMLAWTLLQVHNHQVLADFFADIRASLARGPEAFEEDCRRFAMVYEPDLPAGMGQRPRARGYHFKSEASDEKINKPAWGKFGGEVDTAAPSLPGVPRDMTETPLIPDEDSKALEKEGFAEIDRKGP</sequence>
<reference evidence="9" key="1">
    <citation type="journal article" date="2013" name="Genome Announc.">
        <title>Draft genome sequence of the ascomycete Phaeoacremonium aleophilum strain UCR-PA7, a causal agent of the esca disease complex in grapevines.</title>
        <authorList>
            <person name="Blanco-Ulate B."/>
            <person name="Rolshausen P."/>
            <person name="Cantu D."/>
        </authorList>
    </citation>
    <scope>NUCLEOTIDE SEQUENCE [LARGE SCALE GENOMIC DNA]</scope>
    <source>
        <strain evidence="9">UCR-PA7</strain>
    </source>
</reference>
<accession>R8BIL6</accession>
<comment type="subunit">
    <text evidence="5">Heterodimer of a catalytic subunit and an accessory subunit.</text>
</comment>
<dbReference type="GO" id="GO:0008479">
    <property type="term" value="F:tRNA-guanosine(34) queuine transglycosylase activity"/>
    <property type="evidence" value="ECO:0007669"/>
    <property type="project" value="UniProtKB-UniRule"/>
</dbReference>
<comment type="function">
    <text evidence="5">Non-catalytic subunit of the queuine tRNA-ribosyltransferase (TGT) that catalyzes the base-exchange of a guanine (G) residue with queuine (Q) at position 34 (anticodon wobble position) in tRNAs with GU(N) anticodons (tRNA-Asp, -Asn, -His and -Tyr), resulting in the hypermodified nucleoside queuosine (7-(((4,5-cis-dihydroxy-2-cyclopenten-1-yl)amino)methyl)-7-deazaguanosine).</text>
</comment>
<keyword evidence="2 5" id="KW-0819">tRNA processing</keyword>
<dbReference type="OrthoDB" id="27601at2759"/>
<keyword evidence="3 5" id="KW-0479">Metal-binding</keyword>
<dbReference type="Pfam" id="PF01702">
    <property type="entry name" value="TGT"/>
    <property type="match status" value="1"/>
</dbReference>
<feature type="binding site" evidence="5">
    <location>
        <position position="330"/>
    </location>
    <ligand>
        <name>Zn(2+)</name>
        <dbReference type="ChEBI" id="CHEBI:29105"/>
    </ligand>
</feature>
<keyword evidence="1 5" id="KW-0963">Cytoplasm</keyword>
<evidence type="ECO:0000256" key="5">
    <source>
        <dbReference type="HAMAP-Rule" id="MF_03043"/>
    </source>
</evidence>
<dbReference type="InterPro" id="IPR002616">
    <property type="entry name" value="tRNA_ribo_trans-like"/>
</dbReference>
<dbReference type="HOGENOM" id="CLU_037350_1_0_1"/>
<dbReference type="InterPro" id="IPR036511">
    <property type="entry name" value="TGT-like_sf"/>
</dbReference>